<feature type="domain" description="Fibronectin type-III" evidence="1">
    <location>
        <begin position="510"/>
        <end position="611"/>
    </location>
</feature>
<accession>D6PL67</accession>
<dbReference type="InterPro" id="IPR013783">
    <property type="entry name" value="Ig-like_fold"/>
</dbReference>
<organism evidence="2">
    <name type="scientific">uncultured organism MedDCM-OCT-S09-C94</name>
    <dbReference type="NCBI Taxonomy" id="743654"/>
    <lineage>
        <taxon>unclassified sequences</taxon>
        <taxon>environmental samples</taxon>
    </lineage>
</organism>
<sequence length="961" mass="104247">MCNPFEEIVNVVEDIVDGVVGIVEDVIGWIIPMPEIPDFSQQNSEQQARGVLVNKFTANGHIPIVYGTRKVGGHVVFLETSGTDNQYLYMALVLSEGEINDITSIQINDNTVTWSGDIADNTQITVGSGDANFYDGASLITCEPHFGSDSQTASSLLSTLSSWTSNHRLRGLAYLAIRFEWNQDKFGSLPSVTAIVQGKKVYNPNLDGTVTGGSGSHRKDDSSTWAYSDNPILQLLDYLRNERFGMGIANSYFDSNFADWQTASDVCDANITPYSGASQIDLMDSHIVIDTSRKAIDNVKEFVRGSRSYLNFSSGVYNILVESTGSASITLTEDNIIGGISVSSKSKNSRYNRVIVNFTNPDKNYQSDTAQFPPVDETGLASADQHATMKTADGGLLLEGRFDFSMFTSPYQAQEMAEIILRRSRSSLDVSLKTDATALDLSIGDIVNITHATPSFSAKPFRVQNLTLNSDHTVSLQLSEHQDSFYTFGTQQEVASIPNTTLPNPFTVQPPASVTLSDQLIQYNDGTVIVALDVLVGASPDKFIDFYQVEYKLSSESDFIIYAQGSGLNHRVLNVVDQSIYDVRVKAVNTAGVSSTYVSAQRTIVGAIAPPSDVTDFSCNVSGQEAHLSWEAVTDLDLAYYNLRFSEELDGTADWQNSVALVEKISRPATSISVPSRKGTYLIKAVDKLGNFSSNATAIISNVSGVLNFNSITTQSEHPTFSGTKTNVVLLDGALELDSSELFDSASGNFDTNTTRFFDSGANNADFLSTGNYEFANVIDIGAKHTARVTASITQSSDNPDDLFDNKSGNFDDASSNFDGDTPANCNAHLEIATSDDNSTYTDFRNFVIGEYEARYLKFKVVLTSRDLASTPVVSAVTVTVDMQDRIFSGNDIVSGTTTKSVTFTNPFKSGNYALGITGQSMATGDYFTVSNKTINGFDVAFLNSSNSGVSKTFDFIAKGF</sequence>
<dbReference type="InterPro" id="IPR003961">
    <property type="entry name" value="FN3_dom"/>
</dbReference>
<proteinExistence type="predicted"/>
<dbReference type="PANTHER" id="PTHR36251">
    <property type="entry name" value="FELS-1 PROPHAGE HOST SPECIFICITY PROTEIN-RELATED"/>
    <property type="match status" value="1"/>
</dbReference>
<dbReference type="AlphaFoldDB" id="D6PL67"/>
<reference evidence="2" key="1">
    <citation type="journal article" date="2010" name="ISME J.">
        <title>Metagenome of the Mediterranean deep chlorophyll maximum studied by direct and fosmid library 454 pyrosequencing.</title>
        <authorList>
            <person name="Ghai R."/>
            <person name="Martin-Cuadrado A.B."/>
            <person name="Molto A.G."/>
            <person name="Heredia I.G."/>
            <person name="Cabrera R."/>
            <person name="Martin J."/>
            <person name="Verdu M."/>
            <person name="Deschamps P."/>
            <person name="Moreira D."/>
            <person name="Lopez-Garcia P."/>
            <person name="Mira A."/>
            <person name="Rodriguez-Valera F."/>
        </authorList>
    </citation>
    <scope>NUCLEOTIDE SEQUENCE</scope>
</reference>
<dbReference type="PANTHER" id="PTHR36251:SF2">
    <property type="entry name" value="GIFSY-2 PROPHAGE HOST SPECIFICITY PROTEIN J, PHAGE LAMBDA"/>
    <property type="match status" value="1"/>
</dbReference>
<dbReference type="InterPro" id="IPR032876">
    <property type="entry name" value="J_dom"/>
</dbReference>
<evidence type="ECO:0000313" key="2">
    <source>
        <dbReference type="EMBL" id="ADD96468.1"/>
    </source>
</evidence>
<name>D6PL67_9ZZZZ</name>
<dbReference type="InterPro" id="IPR036116">
    <property type="entry name" value="FN3_sf"/>
</dbReference>
<evidence type="ECO:0000259" key="1">
    <source>
        <dbReference type="PROSITE" id="PS50853"/>
    </source>
</evidence>
<dbReference type="EMBL" id="GU943141">
    <property type="protein sequence ID" value="ADD96468.1"/>
    <property type="molecule type" value="Genomic_DNA"/>
</dbReference>
<dbReference type="InterPro" id="IPR053171">
    <property type="entry name" value="Viral_Tip_Attach_Protein"/>
</dbReference>
<protein>
    <recommendedName>
        <fullName evidence="1">Fibronectin type-III domain-containing protein</fullName>
    </recommendedName>
</protein>
<dbReference type="PROSITE" id="PS50853">
    <property type="entry name" value="FN3"/>
    <property type="match status" value="1"/>
</dbReference>
<dbReference type="Pfam" id="PF13550">
    <property type="entry name" value="Phage-tail_3"/>
    <property type="match status" value="1"/>
</dbReference>
<dbReference type="Gene3D" id="2.60.40.10">
    <property type="entry name" value="Immunoglobulins"/>
    <property type="match status" value="1"/>
</dbReference>
<dbReference type="SUPFAM" id="SSF49265">
    <property type="entry name" value="Fibronectin type III"/>
    <property type="match status" value="1"/>
</dbReference>